<dbReference type="AlphaFoldDB" id="A0AAD8R3F6"/>
<feature type="signal peptide" evidence="3">
    <location>
        <begin position="1"/>
        <end position="18"/>
    </location>
</feature>
<evidence type="ECO:0000313" key="6">
    <source>
        <dbReference type="Proteomes" id="UP001231189"/>
    </source>
</evidence>
<feature type="chain" id="PRO_5042235299" description="RING-type domain-containing protein" evidence="3">
    <location>
        <begin position="19"/>
        <end position="880"/>
    </location>
</feature>
<dbReference type="InterPro" id="IPR001810">
    <property type="entry name" value="F-box_dom"/>
</dbReference>
<keyword evidence="3" id="KW-0732">Signal</keyword>
<keyword evidence="1" id="KW-0862">Zinc</keyword>
<dbReference type="Proteomes" id="UP001231189">
    <property type="component" value="Unassembled WGS sequence"/>
</dbReference>
<evidence type="ECO:0000256" key="2">
    <source>
        <dbReference type="SAM" id="MobiDB-lite"/>
    </source>
</evidence>
<proteinExistence type="predicted"/>
<dbReference type="SUPFAM" id="SSF57850">
    <property type="entry name" value="RING/U-box"/>
    <property type="match status" value="1"/>
</dbReference>
<dbReference type="Pfam" id="PF23635">
    <property type="entry name" value="Beta-prop_AT5G49610-like"/>
    <property type="match status" value="1"/>
</dbReference>
<dbReference type="GO" id="GO:0008270">
    <property type="term" value="F:zinc ion binding"/>
    <property type="evidence" value="ECO:0007669"/>
    <property type="project" value="UniProtKB-KW"/>
</dbReference>
<evidence type="ECO:0000259" key="4">
    <source>
        <dbReference type="PROSITE" id="PS50089"/>
    </source>
</evidence>
<comment type="caution">
    <text evidence="5">The sequence shown here is derived from an EMBL/GenBank/DDBJ whole genome shotgun (WGS) entry which is preliminary data.</text>
</comment>
<name>A0AAD8R3F6_LOLMU</name>
<dbReference type="InterPro" id="IPR056594">
    <property type="entry name" value="AT5G49610-like_b-prop"/>
</dbReference>
<dbReference type="Gene3D" id="3.30.40.10">
    <property type="entry name" value="Zinc/RING finger domain, C3HC4 (zinc finger)"/>
    <property type="match status" value="1"/>
</dbReference>
<evidence type="ECO:0000256" key="3">
    <source>
        <dbReference type="SAM" id="SignalP"/>
    </source>
</evidence>
<dbReference type="InterPro" id="IPR001841">
    <property type="entry name" value="Znf_RING"/>
</dbReference>
<keyword evidence="1" id="KW-0479">Metal-binding</keyword>
<keyword evidence="1" id="KW-0863">Zinc-finger</keyword>
<dbReference type="InterPro" id="IPR013083">
    <property type="entry name" value="Znf_RING/FYVE/PHD"/>
</dbReference>
<evidence type="ECO:0000313" key="5">
    <source>
        <dbReference type="EMBL" id="KAK1614220.1"/>
    </source>
</evidence>
<dbReference type="SUPFAM" id="SSF81383">
    <property type="entry name" value="F-box domain"/>
    <property type="match status" value="2"/>
</dbReference>
<dbReference type="SMART" id="SM00256">
    <property type="entry name" value="FBOX"/>
    <property type="match status" value="2"/>
</dbReference>
<sequence length="880" mass="97931">MSCLRLLLLLRRRLRSPAANTPQEDEDLLGPLEDDDILGEILLRLPPQPSSLPRAALVCKRWRSLASDPGFVRRFRRHHRRNPPLLGFFVREGDFVPTLEAPNQVPPGRLSLQRGEGDRFLSLGCRHGLVLIFDIKPNQMLVCDPVTGDQHRLAIPPGIATHAENTTINGAVLRPAGEVDHFQVVLTVGDNYDKQHRRVLACVYSSETGLWGDLISTPPSSEVPSGCPTLVCTGNPAVLVGKSLYWVLAGNLVEILEFDLEKQGLSVLQPPVHMLKEGFFSIMRAKGGGLGLLFPTYSGIQLWKRQTDSDGVASWALGRTIELDKLLPLNSRQVPVTILGLAEENNVVYLCACAMVFMVHLESLQFKKLYETNFLCHYHPFECVYATGRLIFCMYVKISEQSVLPSFLLPFLKYQIQREDCSCSTISMSSHVRTNMKVGKVPRIVAAAVEGPEDVVPLTAPTCPICMEPWTCSGAHRICCIPCGHVYGRSCLERWWHRSRHDGAKCPQCGKQYEHKLIINLYAPGNLWDGCCRLQDVKAHYESKLDEKDKAIQEMATTSAHLMSLKEQIKKKVEEETVAYADLLEIIGFLEKKFPAISSIDNPPAHAPVDVENRRQHHDELLTSHEIRPHPFDFVTPRGLRTERLGGTRREEGERGDFFPRPQIHLRTAVSPDPSSSVGRSGGGRAGDPRFSVADSVGCVSSSAGGAMEEVGSSVVLLVQVHASFGGGVRWRSAVVCRPPPLPRIRRSGGSAIPSRANGLVRHPHPPNCQMSNLRRRPCSPSVLDDDDLLADILLCLPPQPSSLPRARLAVCKRWRVLVSDPRFLRRFRLHHRRSPPLLGFFIENTMPCREISFVPTLDPPNCAPVRRLSPQTPEPNGLI</sequence>
<reference evidence="5" key="1">
    <citation type="submission" date="2023-07" db="EMBL/GenBank/DDBJ databases">
        <title>A chromosome-level genome assembly of Lolium multiflorum.</title>
        <authorList>
            <person name="Chen Y."/>
            <person name="Copetti D."/>
            <person name="Kolliker R."/>
            <person name="Studer B."/>
        </authorList>
    </citation>
    <scope>NUCLEOTIDE SEQUENCE</scope>
    <source>
        <strain evidence="5">02402/16</strain>
        <tissue evidence="5">Leaf</tissue>
    </source>
</reference>
<evidence type="ECO:0000256" key="1">
    <source>
        <dbReference type="PROSITE-ProRule" id="PRU00175"/>
    </source>
</evidence>
<dbReference type="PANTHER" id="PTHR32133:SF320">
    <property type="entry name" value="F-BOX DOMAIN-CONTAINING PROTEIN"/>
    <property type="match status" value="1"/>
</dbReference>
<organism evidence="5 6">
    <name type="scientific">Lolium multiflorum</name>
    <name type="common">Italian ryegrass</name>
    <name type="synonym">Lolium perenne subsp. multiflorum</name>
    <dbReference type="NCBI Taxonomy" id="4521"/>
    <lineage>
        <taxon>Eukaryota</taxon>
        <taxon>Viridiplantae</taxon>
        <taxon>Streptophyta</taxon>
        <taxon>Embryophyta</taxon>
        <taxon>Tracheophyta</taxon>
        <taxon>Spermatophyta</taxon>
        <taxon>Magnoliopsida</taxon>
        <taxon>Liliopsida</taxon>
        <taxon>Poales</taxon>
        <taxon>Poaceae</taxon>
        <taxon>BOP clade</taxon>
        <taxon>Pooideae</taxon>
        <taxon>Poodae</taxon>
        <taxon>Poeae</taxon>
        <taxon>Poeae Chloroplast Group 2 (Poeae type)</taxon>
        <taxon>Loliodinae</taxon>
        <taxon>Loliinae</taxon>
        <taxon>Lolium</taxon>
    </lineage>
</organism>
<gene>
    <name evidence="5" type="ORF">QYE76_019737</name>
</gene>
<keyword evidence="6" id="KW-1185">Reference proteome</keyword>
<feature type="compositionally biased region" description="Basic and acidic residues" evidence="2">
    <location>
        <begin position="648"/>
        <end position="658"/>
    </location>
</feature>
<protein>
    <recommendedName>
        <fullName evidence="4">RING-type domain-containing protein</fullName>
    </recommendedName>
</protein>
<feature type="region of interest" description="Disordered" evidence="2">
    <location>
        <begin position="648"/>
        <end position="690"/>
    </location>
</feature>
<accession>A0AAD8R3F6</accession>
<dbReference type="Gene3D" id="1.20.1280.50">
    <property type="match status" value="1"/>
</dbReference>
<dbReference type="EMBL" id="JAUUTY010000006">
    <property type="protein sequence ID" value="KAK1614220.1"/>
    <property type="molecule type" value="Genomic_DNA"/>
</dbReference>
<dbReference type="PROSITE" id="PS50089">
    <property type="entry name" value="ZF_RING_2"/>
    <property type="match status" value="1"/>
</dbReference>
<dbReference type="InterPro" id="IPR036047">
    <property type="entry name" value="F-box-like_dom_sf"/>
</dbReference>
<feature type="region of interest" description="Disordered" evidence="2">
    <location>
        <begin position="746"/>
        <end position="769"/>
    </location>
</feature>
<dbReference type="Pfam" id="PF12937">
    <property type="entry name" value="F-box-like"/>
    <property type="match status" value="1"/>
</dbReference>
<dbReference type="PANTHER" id="PTHR32133">
    <property type="entry name" value="OS07G0120400 PROTEIN"/>
    <property type="match status" value="1"/>
</dbReference>
<dbReference type="CDD" id="cd16450">
    <property type="entry name" value="mRING-C3HGC3_RFWD3"/>
    <property type="match status" value="1"/>
</dbReference>
<feature type="domain" description="RING-type" evidence="4">
    <location>
        <begin position="463"/>
        <end position="509"/>
    </location>
</feature>
<feature type="compositionally biased region" description="Low complexity" evidence="2">
    <location>
        <begin position="670"/>
        <end position="679"/>
    </location>
</feature>